<evidence type="ECO:0000256" key="5">
    <source>
        <dbReference type="ARBA" id="ARBA00023244"/>
    </source>
</evidence>
<reference evidence="7 8" key="1">
    <citation type="submission" date="2023-02" db="EMBL/GenBank/DDBJ databases">
        <title>Genome sequence of Novosphingobium humi KACC 19094.</title>
        <authorList>
            <person name="Kim S."/>
            <person name="Heo J."/>
            <person name="Kwon S.-W."/>
        </authorList>
    </citation>
    <scope>NUCLEOTIDE SEQUENCE [LARGE SCALE GENOMIC DNA]</scope>
    <source>
        <strain evidence="7 8">KACC 19094</strain>
    </source>
</reference>
<dbReference type="RefSeq" id="WP_273618148.1">
    <property type="nucleotide sequence ID" value="NZ_CP117417.1"/>
</dbReference>
<keyword evidence="8" id="KW-1185">Reference proteome</keyword>
<comment type="catalytic activity">
    <reaction evidence="6">
        <text>precorrin-2 + NAD(+) = sirohydrochlorin + NADH + 2 H(+)</text>
        <dbReference type="Rhea" id="RHEA:15613"/>
        <dbReference type="ChEBI" id="CHEBI:15378"/>
        <dbReference type="ChEBI" id="CHEBI:57540"/>
        <dbReference type="ChEBI" id="CHEBI:57945"/>
        <dbReference type="ChEBI" id="CHEBI:58351"/>
        <dbReference type="ChEBI" id="CHEBI:58827"/>
        <dbReference type="EC" id="1.3.1.76"/>
    </reaction>
</comment>
<dbReference type="NCBIfam" id="TIGR01470">
    <property type="entry name" value="cysG_Nterm"/>
    <property type="match status" value="1"/>
</dbReference>
<dbReference type="SUPFAM" id="SSF51735">
    <property type="entry name" value="NAD(P)-binding Rossmann-fold domains"/>
    <property type="match status" value="1"/>
</dbReference>
<keyword evidence="5" id="KW-0627">Porphyrin biosynthesis</keyword>
<name>A0ABY7TYU3_9SPHN</name>
<dbReference type="InterPro" id="IPR006367">
    <property type="entry name" value="Sirohaem_synthase_N"/>
</dbReference>
<sequence>MIDTLPLFHRIKGQPVIVLGTGDAAEAKRRLVERAGGQVFDDMQEGIDRCARLAFVAYEDRETAAADALRLRGAGLLVNVVDQPDLCDFTTPSILDRSPVLIAVGTGGVSAGLAKQLRLRLEALLPQGLGALAQALGAARAVLRGRFPDAADRRRALDVALGQGGMLDPFDDASAGRIEAFLAGARLPDETLAEIVLTSPDPDDLTLRQARWLGGADGIAVEEGVPDAVLARARADAIRLRIARGQGFEAPEGVWVVVRNKS</sequence>
<dbReference type="Pfam" id="PF13241">
    <property type="entry name" value="NAD_binding_7"/>
    <property type="match status" value="1"/>
</dbReference>
<evidence type="ECO:0000313" key="7">
    <source>
        <dbReference type="EMBL" id="WCT77787.1"/>
    </source>
</evidence>
<keyword evidence="4" id="KW-0520">NAD</keyword>
<proteinExistence type="predicted"/>
<dbReference type="SUPFAM" id="SSF75615">
    <property type="entry name" value="Siroheme synthase middle domains-like"/>
    <property type="match status" value="1"/>
</dbReference>
<dbReference type="EC" id="1.3.1.76" evidence="2"/>
<keyword evidence="3" id="KW-0560">Oxidoreductase</keyword>
<gene>
    <name evidence="7" type="ORF">PQ457_02080</name>
</gene>
<evidence type="ECO:0000256" key="1">
    <source>
        <dbReference type="ARBA" id="ARBA00005010"/>
    </source>
</evidence>
<evidence type="ECO:0000256" key="2">
    <source>
        <dbReference type="ARBA" id="ARBA00012400"/>
    </source>
</evidence>
<comment type="pathway">
    <text evidence="1">Porphyrin-containing compound metabolism; siroheme biosynthesis; sirohydrochlorin from precorrin-2: step 1/1.</text>
</comment>
<organism evidence="7 8">
    <name type="scientific">Novosphingobium humi</name>
    <dbReference type="NCBI Taxonomy" id="2282397"/>
    <lineage>
        <taxon>Bacteria</taxon>
        <taxon>Pseudomonadati</taxon>
        <taxon>Pseudomonadota</taxon>
        <taxon>Alphaproteobacteria</taxon>
        <taxon>Sphingomonadales</taxon>
        <taxon>Sphingomonadaceae</taxon>
        <taxon>Novosphingobium</taxon>
    </lineage>
</organism>
<dbReference type="EMBL" id="CP117417">
    <property type="protein sequence ID" value="WCT77787.1"/>
    <property type="molecule type" value="Genomic_DNA"/>
</dbReference>
<dbReference type="PANTHER" id="PTHR35330:SF1">
    <property type="entry name" value="SIROHEME BIOSYNTHESIS PROTEIN MET8"/>
    <property type="match status" value="1"/>
</dbReference>
<protein>
    <recommendedName>
        <fullName evidence="2">precorrin-2 dehydrogenase</fullName>
        <ecNumber evidence="2">1.3.1.76</ecNumber>
    </recommendedName>
</protein>
<dbReference type="InterPro" id="IPR028161">
    <property type="entry name" value="Met8-like"/>
</dbReference>
<evidence type="ECO:0000256" key="3">
    <source>
        <dbReference type="ARBA" id="ARBA00023002"/>
    </source>
</evidence>
<dbReference type="Gene3D" id="3.30.160.110">
    <property type="entry name" value="Siroheme synthase, domain 2"/>
    <property type="match status" value="1"/>
</dbReference>
<evidence type="ECO:0000256" key="6">
    <source>
        <dbReference type="ARBA" id="ARBA00047561"/>
    </source>
</evidence>
<dbReference type="Proteomes" id="UP001218231">
    <property type="component" value="Chromosome"/>
</dbReference>
<accession>A0ABY7TYU3</accession>
<evidence type="ECO:0000256" key="4">
    <source>
        <dbReference type="ARBA" id="ARBA00023027"/>
    </source>
</evidence>
<dbReference type="InterPro" id="IPR036291">
    <property type="entry name" value="NAD(P)-bd_dom_sf"/>
</dbReference>
<evidence type="ECO:0000313" key="8">
    <source>
        <dbReference type="Proteomes" id="UP001218231"/>
    </source>
</evidence>
<dbReference type="PANTHER" id="PTHR35330">
    <property type="entry name" value="SIROHEME BIOSYNTHESIS PROTEIN MET8"/>
    <property type="match status" value="1"/>
</dbReference>